<keyword evidence="11" id="KW-0966">Cell projection</keyword>
<evidence type="ECO:0000256" key="3">
    <source>
        <dbReference type="ARBA" id="ARBA00022692"/>
    </source>
</evidence>
<dbReference type="InterPro" id="IPR050790">
    <property type="entry name" value="ExbB/TolQ_transport"/>
</dbReference>
<keyword evidence="6" id="KW-0813">Transport</keyword>
<dbReference type="PANTHER" id="PTHR30625">
    <property type="entry name" value="PROTEIN TOLQ"/>
    <property type="match status" value="1"/>
</dbReference>
<dbReference type="OrthoDB" id="175881at2"/>
<keyword evidence="4 7" id="KW-1133">Transmembrane helix</keyword>
<dbReference type="GO" id="GO:0017038">
    <property type="term" value="P:protein import"/>
    <property type="evidence" value="ECO:0007669"/>
    <property type="project" value="TreeGrafter"/>
</dbReference>
<feature type="domain" description="DUF2341" evidence="10">
    <location>
        <begin position="70"/>
        <end position="137"/>
    </location>
</feature>
<name>A0A177P1M4_9GAMM</name>
<protein>
    <submittedName>
        <fullName evidence="11">Flagellar motor protein MotA</fullName>
    </submittedName>
</protein>
<evidence type="ECO:0000256" key="1">
    <source>
        <dbReference type="ARBA" id="ARBA00004651"/>
    </source>
</evidence>
<dbReference type="InterPro" id="IPR018765">
    <property type="entry name" value="DUF2341"/>
</dbReference>
<keyword evidence="11" id="KW-0282">Flagellum</keyword>
<keyword evidence="2" id="KW-1003">Cell membrane</keyword>
<comment type="caution">
    <text evidence="11">The sequence shown here is derived from an EMBL/GenBank/DDBJ whole genome shotgun (WGS) entry which is preliminary data.</text>
</comment>
<feature type="signal peptide" evidence="8">
    <location>
        <begin position="1"/>
        <end position="20"/>
    </location>
</feature>
<evidence type="ECO:0000256" key="7">
    <source>
        <dbReference type="SAM" id="Phobius"/>
    </source>
</evidence>
<keyword evidence="6" id="KW-0653">Protein transport</keyword>
<dbReference type="Pfam" id="PF10102">
    <property type="entry name" value="DUF2341"/>
    <property type="match status" value="1"/>
</dbReference>
<dbReference type="Gene3D" id="2.60.120.200">
    <property type="match status" value="1"/>
</dbReference>
<comment type="subcellular location">
    <subcellularLocation>
        <location evidence="1">Cell membrane</location>
        <topology evidence="1">Multi-pass membrane protein</topology>
    </subcellularLocation>
    <subcellularLocation>
        <location evidence="6">Membrane</location>
        <topology evidence="6">Multi-pass membrane protein</topology>
    </subcellularLocation>
</comment>
<evidence type="ECO:0000256" key="8">
    <source>
        <dbReference type="SAM" id="SignalP"/>
    </source>
</evidence>
<dbReference type="Pfam" id="PF13385">
    <property type="entry name" value="Laminin_G_3"/>
    <property type="match status" value="1"/>
</dbReference>
<dbReference type="InterPro" id="IPR002898">
    <property type="entry name" value="MotA_ExbB_proton_chnl"/>
</dbReference>
<feature type="domain" description="MotA/TolQ/ExbB proton channel" evidence="9">
    <location>
        <begin position="474"/>
        <end position="580"/>
    </location>
</feature>
<dbReference type="RefSeq" id="WP_064025947.1">
    <property type="nucleotide sequence ID" value="NZ_LUUK01000063.1"/>
</dbReference>
<dbReference type="Pfam" id="PF01618">
    <property type="entry name" value="MotA_ExbB"/>
    <property type="match status" value="1"/>
</dbReference>
<feature type="transmembrane region" description="Helical" evidence="7">
    <location>
        <begin position="543"/>
        <end position="563"/>
    </location>
</feature>
<keyword evidence="5 7" id="KW-0472">Membrane</keyword>
<dbReference type="STRING" id="702114.A1355_21725"/>
<dbReference type="AlphaFoldDB" id="A0A177P1M4"/>
<dbReference type="EMBL" id="LUUK01000063">
    <property type="protein sequence ID" value="OAI23319.1"/>
    <property type="molecule type" value="Genomic_DNA"/>
</dbReference>
<comment type="similarity">
    <text evidence="6">Belongs to the exbB/tolQ family.</text>
</comment>
<dbReference type="SUPFAM" id="SSF49899">
    <property type="entry name" value="Concanavalin A-like lectins/glucanases"/>
    <property type="match status" value="1"/>
</dbReference>
<keyword evidence="12" id="KW-1185">Reference proteome</keyword>
<feature type="transmembrane region" description="Helical" evidence="7">
    <location>
        <begin position="501"/>
        <end position="531"/>
    </location>
</feature>
<dbReference type="PANTHER" id="PTHR30625:SF3">
    <property type="entry name" value="TOL-PAL SYSTEM PROTEIN TOLQ"/>
    <property type="match status" value="1"/>
</dbReference>
<dbReference type="GO" id="GO:0005886">
    <property type="term" value="C:plasma membrane"/>
    <property type="evidence" value="ECO:0007669"/>
    <property type="project" value="UniProtKB-SubCell"/>
</dbReference>
<evidence type="ECO:0000256" key="5">
    <source>
        <dbReference type="ARBA" id="ARBA00023136"/>
    </source>
</evidence>
<evidence type="ECO:0000256" key="2">
    <source>
        <dbReference type="ARBA" id="ARBA00022475"/>
    </source>
</evidence>
<organism evidence="11 12">
    <name type="scientific">Methylomonas koyamae</name>
    <dbReference type="NCBI Taxonomy" id="702114"/>
    <lineage>
        <taxon>Bacteria</taxon>
        <taxon>Pseudomonadati</taxon>
        <taxon>Pseudomonadota</taxon>
        <taxon>Gammaproteobacteria</taxon>
        <taxon>Methylococcales</taxon>
        <taxon>Methylococcaceae</taxon>
        <taxon>Methylomonas</taxon>
    </lineage>
</organism>
<evidence type="ECO:0000256" key="4">
    <source>
        <dbReference type="ARBA" id="ARBA00022989"/>
    </source>
</evidence>
<evidence type="ECO:0000313" key="12">
    <source>
        <dbReference type="Proteomes" id="UP000077628"/>
    </source>
</evidence>
<evidence type="ECO:0000259" key="10">
    <source>
        <dbReference type="Pfam" id="PF10102"/>
    </source>
</evidence>
<keyword evidence="3 7" id="KW-0812">Transmembrane</keyword>
<keyword evidence="11" id="KW-0969">Cilium</keyword>
<dbReference type="Proteomes" id="UP000077628">
    <property type="component" value="Unassembled WGS sequence"/>
</dbReference>
<feature type="transmembrane region" description="Helical" evidence="7">
    <location>
        <begin position="364"/>
        <end position="387"/>
    </location>
</feature>
<dbReference type="InterPro" id="IPR013320">
    <property type="entry name" value="ConA-like_dom_sf"/>
</dbReference>
<accession>A0A177P1M4</accession>
<evidence type="ECO:0000259" key="9">
    <source>
        <dbReference type="Pfam" id="PF01618"/>
    </source>
</evidence>
<feature type="chain" id="PRO_5008069828" evidence="8">
    <location>
        <begin position="21"/>
        <end position="595"/>
    </location>
</feature>
<keyword evidence="8" id="KW-0732">Signal</keyword>
<sequence>MKRIVLAVLTLLSLSQPALAWWNDDWGYRKKITLDAKQLQQEGVKPAGEALIPVRLHTGNFGFFTDLGENGKDVRFIAGDDKTPLKFFIEKIDAVNEMALIWVKLPKDIANADEPAIWMYYGNPKAVDGQDGVGLFDVAQGLAFHFEADAVKDATAYASQPSSAGSSRIEGGAIGDAAGFNGGAVIKVPATPAIQTATDPGWTLSMWVKIDQAQSDAVLFQRDKLSLSVRGQAPVLQVAGKEFVSPAGLNLAAWQLLAVTGNAGGYTLYVDGKAVGNVPATVTALDGELAIGAALDGSRGFVGALDEFGIAKTVRDGNALRFAALLQGQNSTLLTYGEDSTPDSEEGGESYFTATLNNVTVDGWVVIGILMVMFVISWLVMIAKAIVLGRTQSENKKFEAAFSRLGQRDIATLDHADEDGQSDFDESPLLLSLTGHHAAFAGSSIYRVYHVGVQEMNKRLAKAVGADVADRSLSAQALNAVKASMDGALVRELQKLNSQMVLLTIAISGGPFLGLLGTVVGVMITFAAIAVSGEVNVNAIAPGIAAALTATVAGLGVAIPALFGYNYLGSQIKVITADMQVFVDEFVAKLAEQHS</sequence>
<evidence type="ECO:0000313" key="11">
    <source>
        <dbReference type="EMBL" id="OAI23319.1"/>
    </source>
</evidence>
<reference evidence="12" key="1">
    <citation type="submission" date="2016-03" db="EMBL/GenBank/DDBJ databases">
        <authorList>
            <person name="Heylen K."/>
            <person name="De Vos P."/>
            <person name="Vekeman B."/>
        </authorList>
    </citation>
    <scope>NUCLEOTIDE SEQUENCE [LARGE SCALE GENOMIC DNA]</scope>
    <source>
        <strain evidence="12">R-45383</strain>
    </source>
</reference>
<evidence type="ECO:0000256" key="6">
    <source>
        <dbReference type="RuleBase" id="RU004057"/>
    </source>
</evidence>
<gene>
    <name evidence="11" type="ORF">A1355_21725</name>
</gene>
<proteinExistence type="inferred from homology"/>